<comment type="caution">
    <text evidence="7">The sequence shown here is derived from an EMBL/GenBank/DDBJ whole genome shotgun (WGS) entry which is preliminary data.</text>
</comment>
<evidence type="ECO:0000313" key="7">
    <source>
        <dbReference type="EMBL" id="KJY51017.1"/>
    </source>
</evidence>
<evidence type="ECO:0000256" key="1">
    <source>
        <dbReference type="ARBA" id="ARBA00004651"/>
    </source>
</evidence>
<evidence type="ECO:0000256" key="3">
    <source>
        <dbReference type="ARBA" id="ARBA00022692"/>
    </source>
</evidence>
<evidence type="ECO:0000256" key="4">
    <source>
        <dbReference type="ARBA" id="ARBA00022989"/>
    </source>
</evidence>
<dbReference type="OrthoDB" id="3181223at2"/>
<dbReference type="EMBL" id="JXBZ01000002">
    <property type="protein sequence ID" value="KJY51017.1"/>
    <property type="molecule type" value="Genomic_DNA"/>
</dbReference>
<comment type="subcellular location">
    <subcellularLocation>
        <location evidence="1">Cell membrane</location>
        <topology evidence="1">Multi-pass membrane protein</topology>
    </subcellularLocation>
</comment>
<feature type="transmembrane region" description="Helical" evidence="6">
    <location>
        <begin position="45"/>
        <end position="70"/>
    </location>
</feature>
<dbReference type="Pfam" id="PF13520">
    <property type="entry name" value="AA_permease_2"/>
    <property type="match status" value="1"/>
</dbReference>
<dbReference type="AlphaFoldDB" id="A0A0F4KWM6"/>
<feature type="transmembrane region" description="Helical" evidence="6">
    <location>
        <begin position="165"/>
        <end position="184"/>
    </location>
</feature>
<dbReference type="PANTHER" id="PTHR42770:SF7">
    <property type="entry name" value="MEMBRANE PROTEIN"/>
    <property type="match status" value="1"/>
</dbReference>
<feature type="transmembrane region" description="Helical" evidence="6">
    <location>
        <begin position="289"/>
        <end position="314"/>
    </location>
</feature>
<evidence type="ECO:0000256" key="2">
    <source>
        <dbReference type="ARBA" id="ARBA00022475"/>
    </source>
</evidence>
<dbReference type="HOGENOM" id="CLU_007946_15_13_9"/>
<feature type="transmembrane region" description="Helical" evidence="6">
    <location>
        <begin position="134"/>
        <end position="153"/>
    </location>
</feature>
<dbReference type="PIRSF" id="PIRSF006060">
    <property type="entry name" value="AA_transporter"/>
    <property type="match status" value="1"/>
</dbReference>
<accession>A0A0F4KWM6</accession>
<name>A0A0F4KWM6_9LACO</name>
<dbReference type="InterPro" id="IPR002293">
    <property type="entry name" value="AA/rel_permease1"/>
</dbReference>
<feature type="transmembrane region" description="Helical" evidence="6">
    <location>
        <begin position="90"/>
        <end position="114"/>
    </location>
</feature>
<dbReference type="PANTHER" id="PTHR42770">
    <property type="entry name" value="AMINO ACID TRANSPORTER-RELATED"/>
    <property type="match status" value="1"/>
</dbReference>
<keyword evidence="2" id="KW-1003">Cell membrane</keyword>
<dbReference type="Proteomes" id="UP000033695">
    <property type="component" value="Unassembled WGS sequence"/>
</dbReference>
<dbReference type="GO" id="GO:0022857">
    <property type="term" value="F:transmembrane transporter activity"/>
    <property type="evidence" value="ECO:0007669"/>
    <property type="project" value="InterPro"/>
</dbReference>
<gene>
    <name evidence="7" type="ORF">JG29_00600</name>
</gene>
<reference evidence="7 8" key="1">
    <citation type="submission" date="2014-12" db="EMBL/GenBank/DDBJ databases">
        <title>Comparative genomics of the lactic acid bacteria isolated from the honey bee gut.</title>
        <authorList>
            <person name="Ellegaard K.M."/>
            <person name="Tamarit D."/>
            <person name="Javelind E."/>
            <person name="Olofsson T."/>
            <person name="Andersson S.G."/>
            <person name="Vasquez A."/>
        </authorList>
    </citation>
    <scope>NUCLEOTIDE SEQUENCE [LARGE SCALE GENOMIC DNA]</scope>
    <source>
        <strain evidence="7 8">Hon2</strain>
    </source>
</reference>
<feature type="transmembrane region" description="Helical" evidence="6">
    <location>
        <begin position="359"/>
        <end position="378"/>
    </location>
</feature>
<dbReference type="STRING" id="1218508.JG29_00600"/>
<feature type="transmembrane region" description="Helical" evidence="6">
    <location>
        <begin position="398"/>
        <end position="419"/>
    </location>
</feature>
<evidence type="ECO:0000256" key="6">
    <source>
        <dbReference type="SAM" id="Phobius"/>
    </source>
</evidence>
<dbReference type="GO" id="GO:0005886">
    <property type="term" value="C:plasma membrane"/>
    <property type="evidence" value="ECO:0007669"/>
    <property type="project" value="UniProtKB-SubCell"/>
</dbReference>
<dbReference type="InterPro" id="IPR050367">
    <property type="entry name" value="APC_superfamily"/>
</dbReference>
<evidence type="ECO:0000313" key="8">
    <source>
        <dbReference type="Proteomes" id="UP000033695"/>
    </source>
</evidence>
<evidence type="ECO:0000256" key="5">
    <source>
        <dbReference type="ARBA" id="ARBA00023136"/>
    </source>
</evidence>
<dbReference type="Gene3D" id="1.20.1740.10">
    <property type="entry name" value="Amino acid/polyamine transporter I"/>
    <property type="match status" value="1"/>
</dbReference>
<keyword evidence="3 6" id="KW-0812">Transmembrane</keyword>
<keyword evidence="4 6" id="KW-1133">Transmembrane helix</keyword>
<feature type="transmembrane region" description="Helical" evidence="6">
    <location>
        <begin position="238"/>
        <end position="262"/>
    </location>
</feature>
<dbReference type="PATRIC" id="fig|1218508.4.peg.61"/>
<feature type="transmembrane region" description="Helical" evidence="6">
    <location>
        <begin position="335"/>
        <end position="353"/>
    </location>
</feature>
<feature type="transmembrane region" description="Helical" evidence="6">
    <location>
        <begin position="431"/>
        <end position="449"/>
    </location>
</feature>
<feature type="transmembrane region" description="Helical" evidence="6">
    <location>
        <begin position="12"/>
        <end position="30"/>
    </location>
</feature>
<feature type="transmembrane region" description="Helical" evidence="6">
    <location>
        <begin position="204"/>
        <end position="226"/>
    </location>
</feature>
<keyword evidence="8" id="KW-1185">Reference proteome</keyword>
<dbReference type="RefSeq" id="WP_045921984.1">
    <property type="nucleotide sequence ID" value="NZ_JBHTHW010000004.1"/>
</dbReference>
<protein>
    <submittedName>
        <fullName evidence="7">Amino acid permease</fullName>
    </submittedName>
</protein>
<keyword evidence="5 6" id="KW-0472">Membrane</keyword>
<organism evidence="7 8">
    <name type="scientific">Bombilactobacillus mellis</name>
    <dbReference type="NCBI Taxonomy" id="1218508"/>
    <lineage>
        <taxon>Bacteria</taxon>
        <taxon>Bacillati</taxon>
        <taxon>Bacillota</taxon>
        <taxon>Bacilli</taxon>
        <taxon>Lactobacillales</taxon>
        <taxon>Lactobacillaceae</taxon>
        <taxon>Bombilactobacillus</taxon>
    </lineage>
</organism>
<sequence length="473" mass="51414">MSTKNVGKNISSWGLISLGAGGTIGSSWIYTNSQFFREYGAGGEIFGMLAAAVLAILAALSFAELATIFVRSGGEVVYGYVAFGKPGALFAAWTLLGGYISSLGFYVTASGLLLARIWPQIAQGPGYTFAGMRISFLQLLIGVMITLGVYFLTYRGAKIASQVQILLLLGLVILGLILMIVGFTKGSFHNFWPAFNAHQQPVPAIIRFVIPAMTFLTGWESVAALAEEAQMPAKKIGLIVIFSIVIAASYYIGVLLSSAWIWPWTKTAHLSMGTIDAFNHAGFPILGDLAFIIAFLGLMTGFLNLFSASSRLLFSLTRGNILPQWFAKVHPQYQTPYRATSLILFLVLAIGWMGKGALIYFLDIGGFLIALAWAFNTLCLMKIRQQYPDLKAGFRNRYLLLPFLGGLGALIVALVSLLPVTKYSLAWPSEYVLLVLWALLGLAVYLGSLKRPLDVQELLGSDILSKLKKNSQQ</sequence>
<proteinExistence type="predicted"/>